<dbReference type="EMBL" id="SNXC01000017">
    <property type="protein sequence ID" value="TDO95297.1"/>
    <property type="molecule type" value="Genomic_DNA"/>
</dbReference>
<feature type="domain" description="Solute-binding protein family 5" evidence="4">
    <location>
        <begin position="107"/>
        <end position="450"/>
    </location>
</feature>
<comment type="similarity">
    <text evidence="1">Belongs to the bacterial solute-binding protein 5 family.</text>
</comment>
<name>A0A4R6M227_9GAMM</name>
<dbReference type="AlphaFoldDB" id="A0A4R6M227"/>
<dbReference type="InterPro" id="IPR000914">
    <property type="entry name" value="SBP_5_dom"/>
</dbReference>
<accession>A0A4R6M227</accession>
<dbReference type="PANTHER" id="PTHR30290:SF9">
    <property type="entry name" value="OLIGOPEPTIDE-BINDING PROTEIN APPA"/>
    <property type="match status" value="1"/>
</dbReference>
<dbReference type="RefSeq" id="WP_133505213.1">
    <property type="nucleotide sequence ID" value="NZ_SNXC01000017.1"/>
</dbReference>
<reference evidence="5 6" key="1">
    <citation type="submission" date="2019-03" db="EMBL/GenBank/DDBJ databases">
        <title>Genomic Encyclopedia of Type Strains, Phase III (KMG-III): the genomes of soil and plant-associated and newly described type strains.</title>
        <authorList>
            <person name="Whitman W."/>
        </authorList>
    </citation>
    <scope>NUCLEOTIDE SEQUENCE [LARGE SCALE GENOMIC DNA]</scope>
    <source>
        <strain evidence="5 6">CECT 7378</strain>
    </source>
</reference>
<dbReference type="InterPro" id="IPR030678">
    <property type="entry name" value="Peptide/Ni-bd"/>
</dbReference>
<protein>
    <submittedName>
        <fullName evidence="5">Peptide/nickel transport system substrate-binding protein</fullName>
    </submittedName>
</protein>
<keyword evidence="6" id="KW-1185">Reference proteome</keyword>
<organism evidence="5 6">
    <name type="scientific">Marinomonas balearica</name>
    <dbReference type="NCBI Taxonomy" id="491947"/>
    <lineage>
        <taxon>Bacteria</taxon>
        <taxon>Pseudomonadati</taxon>
        <taxon>Pseudomonadota</taxon>
        <taxon>Gammaproteobacteria</taxon>
        <taxon>Oceanospirillales</taxon>
        <taxon>Oceanospirillaceae</taxon>
        <taxon>Marinomonas</taxon>
    </lineage>
</organism>
<gene>
    <name evidence="5" type="ORF">DFP79_3538</name>
</gene>
<comment type="caution">
    <text evidence="5">The sequence shown here is derived from an EMBL/GenBank/DDBJ whole genome shotgun (WGS) entry which is preliminary data.</text>
</comment>
<dbReference type="GO" id="GO:0043190">
    <property type="term" value="C:ATP-binding cassette (ABC) transporter complex"/>
    <property type="evidence" value="ECO:0007669"/>
    <property type="project" value="InterPro"/>
</dbReference>
<dbReference type="Gene3D" id="3.40.190.10">
    <property type="entry name" value="Periplasmic binding protein-like II"/>
    <property type="match status" value="1"/>
</dbReference>
<sequence>MKDEKKHLIDDQLGSKIITEGVSRRQVLRGMMSSGLVAAGSGALVTGSSLTFGASAEPKRGGKLKVASASGSTADTLDPARGSNSTDYARAYMFYNGLTQMDESLTPRMSLAESFETKDAQRWIIKLRKDVVFHDGAALTSADVVFSLNRHKDPKVGSKVMKLATQMDSVKAVGKHEVHIHLLSPNADLPAMLATSHFLIVRDGVTDFSSANGTGPFSVKEFKPGVRAVGLRNRSYWKEGQPYLDEIELFSIPDEAARVNALLSGDVHIINSVNPRSVNRINSNPISTVLESASGGYTDLVLRDDFGPVKNPHFVKAMKHLFNREQMRNVAFRGFGTIANDHPIAPNHRYYNADLPQTQFDLDKAKYYLEKSGMKGKSLPVVASAAADNSVEVAQILQLTAQQAGLKLDIKRVPADGYWSNHWMKDPMGFSNINARPTADLVFSMFYQSDASWNESGWQNSQFDQLLLAARGETNEIKRKQMYGDMQLLVNQHCGVCIPQFNSIIDAYNSKIGGYTPHPLGGFMGYMFADQVWLEA</sequence>
<dbReference type="PANTHER" id="PTHR30290">
    <property type="entry name" value="PERIPLASMIC BINDING COMPONENT OF ABC TRANSPORTER"/>
    <property type="match status" value="1"/>
</dbReference>
<proteinExistence type="inferred from homology"/>
<dbReference type="Pfam" id="PF00496">
    <property type="entry name" value="SBP_bac_5"/>
    <property type="match status" value="1"/>
</dbReference>
<dbReference type="CDD" id="cd08503">
    <property type="entry name" value="PBP2_NikA_DppA_OppA_like_17"/>
    <property type="match status" value="1"/>
</dbReference>
<dbReference type="InterPro" id="IPR039424">
    <property type="entry name" value="SBP_5"/>
</dbReference>
<dbReference type="GO" id="GO:1904680">
    <property type="term" value="F:peptide transmembrane transporter activity"/>
    <property type="evidence" value="ECO:0007669"/>
    <property type="project" value="TreeGrafter"/>
</dbReference>
<dbReference type="GO" id="GO:0030288">
    <property type="term" value="C:outer membrane-bounded periplasmic space"/>
    <property type="evidence" value="ECO:0007669"/>
    <property type="project" value="UniProtKB-ARBA"/>
</dbReference>
<evidence type="ECO:0000256" key="2">
    <source>
        <dbReference type="ARBA" id="ARBA00022448"/>
    </source>
</evidence>
<dbReference type="InterPro" id="IPR006311">
    <property type="entry name" value="TAT_signal"/>
</dbReference>
<dbReference type="GO" id="GO:0015833">
    <property type="term" value="P:peptide transport"/>
    <property type="evidence" value="ECO:0007669"/>
    <property type="project" value="TreeGrafter"/>
</dbReference>
<dbReference type="SUPFAM" id="SSF53850">
    <property type="entry name" value="Periplasmic binding protein-like II"/>
    <property type="match status" value="1"/>
</dbReference>
<dbReference type="OrthoDB" id="9801912at2"/>
<dbReference type="PROSITE" id="PS51318">
    <property type="entry name" value="TAT"/>
    <property type="match status" value="1"/>
</dbReference>
<keyword evidence="3" id="KW-0732">Signal</keyword>
<evidence type="ECO:0000256" key="3">
    <source>
        <dbReference type="ARBA" id="ARBA00022729"/>
    </source>
</evidence>
<keyword evidence="2" id="KW-0813">Transport</keyword>
<evidence type="ECO:0000256" key="1">
    <source>
        <dbReference type="ARBA" id="ARBA00005695"/>
    </source>
</evidence>
<dbReference type="PIRSF" id="PIRSF002741">
    <property type="entry name" value="MppA"/>
    <property type="match status" value="1"/>
</dbReference>
<evidence type="ECO:0000313" key="6">
    <source>
        <dbReference type="Proteomes" id="UP000294656"/>
    </source>
</evidence>
<evidence type="ECO:0000313" key="5">
    <source>
        <dbReference type="EMBL" id="TDO95297.1"/>
    </source>
</evidence>
<dbReference type="Proteomes" id="UP000294656">
    <property type="component" value="Unassembled WGS sequence"/>
</dbReference>
<evidence type="ECO:0000259" key="4">
    <source>
        <dbReference type="Pfam" id="PF00496"/>
    </source>
</evidence>
<dbReference type="Gene3D" id="3.10.105.10">
    <property type="entry name" value="Dipeptide-binding Protein, Domain 3"/>
    <property type="match status" value="1"/>
</dbReference>